<dbReference type="EMBL" id="CP003059">
    <property type="protein sequence ID" value="AEP36280.1"/>
    <property type="molecule type" value="Genomic_DNA"/>
</dbReference>
<evidence type="ECO:0000313" key="4">
    <source>
        <dbReference type="EMBL" id="AEP36280.1"/>
    </source>
</evidence>
<keyword evidence="2" id="KW-0012">Acyltransferase</keyword>
<evidence type="ECO:0000259" key="3">
    <source>
        <dbReference type="PROSITE" id="PS51186"/>
    </source>
</evidence>
<dbReference type="OrthoDB" id="9796919at2"/>
<reference key="1">
    <citation type="submission" date="2011-09" db="EMBL/GenBank/DDBJ databases">
        <title>Genomic characterization of the Taylorella genus.</title>
        <authorList>
            <person name="Hebert L."/>
            <person name="Moumen B."/>
            <person name="Pons N."/>
            <person name="Duquesne F."/>
            <person name="Breuil M.-F."/>
            <person name="Goux D."/>
            <person name="Batto J.-M."/>
            <person name="Renault P."/>
            <person name="Laugier C."/>
            <person name="Petry S."/>
        </authorList>
    </citation>
    <scope>NUCLEOTIDE SEQUENCE</scope>
    <source>
        <strain>MCE3</strain>
    </source>
</reference>
<protein>
    <submittedName>
        <fullName evidence="4">Putative glycoprotease</fullName>
    </submittedName>
</protein>
<keyword evidence="1" id="KW-0808">Transferase</keyword>
<dbReference type="GO" id="GO:0006508">
    <property type="term" value="P:proteolysis"/>
    <property type="evidence" value="ECO:0007669"/>
    <property type="project" value="UniProtKB-KW"/>
</dbReference>
<dbReference type="NCBIfam" id="TIGR03725">
    <property type="entry name" value="T6A_YeaZ"/>
    <property type="match status" value="1"/>
</dbReference>
<dbReference type="Proteomes" id="UP000009284">
    <property type="component" value="Chromosome"/>
</dbReference>
<dbReference type="SUPFAM" id="SSF53067">
    <property type="entry name" value="Actin-like ATPase domain"/>
    <property type="match status" value="1"/>
</dbReference>
<evidence type="ECO:0000256" key="2">
    <source>
        <dbReference type="ARBA" id="ARBA00023315"/>
    </source>
</evidence>
<keyword evidence="4" id="KW-0378">Hydrolase</keyword>
<dbReference type="CDD" id="cd04301">
    <property type="entry name" value="NAT_SF"/>
    <property type="match status" value="1"/>
</dbReference>
<dbReference type="InterPro" id="IPR000182">
    <property type="entry name" value="GNAT_dom"/>
</dbReference>
<reference evidence="4 5" key="2">
    <citation type="journal article" date="2012" name="PLoS ONE">
        <title>Genomic characterization of the taylorella genus.</title>
        <authorList>
            <person name="Hebert L."/>
            <person name="Moumen B."/>
            <person name="Pons N."/>
            <person name="Duquesne F."/>
            <person name="Breuil M.F."/>
            <person name="Goux D."/>
            <person name="Batto J.M."/>
            <person name="Laugier C."/>
            <person name="Renault P."/>
            <person name="Petry S."/>
        </authorList>
    </citation>
    <scope>NUCLEOTIDE SEQUENCE [LARGE SCALE GENOMIC DNA]</scope>
    <source>
        <strain evidence="4 5">MCE3</strain>
    </source>
</reference>
<dbReference type="Gene3D" id="3.40.630.30">
    <property type="match status" value="1"/>
</dbReference>
<dbReference type="Pfam" id="PF00814">
    <property type="entry name" value="TsaD"/>
    <property type="match status" value="1"/>
</dbReference>
<evidence type="ECO:0000313" key="5">
    <source>
        <dbReference type="Proteomes" id="UP000009284"/>
    </source>
</evidence>
<keyword evidence="5" id="KW-1185">Reference proteome</keyword>
<dbReference type="GO" id="GO:0008233">
    <property type="term" value="F:peptidase activity"/>
    <property type="evidence" value="ECO:0007669"/>
    <property type="project" value="UniProtKB-KW"/>
</dbReference>
<gene>
    <name evidence="4" type="ordered locus">TASI_0505</name>
</gene>
<accession>G4QAB1</accession>
<dbReference type="HOGENOM" id="CLU_052459_0_0_4"/>
<dbReference type="SUPFAM" id="SSF55729">
    <property type="entry name" value="Acyl-CoA N-acyltransferases (Nat)"/>
    <property type="match status" value="1"/>
</dbReference>
<dbReference type="eggNOG" id="COG1214">
    <property type="taxonomic scope" value="Bacteria"/>
</dbReference>
<dbReference type="InterPro" id="IPR022496">
    <property type="entry name" value="T6A_TsaB"/>
</dbReference>
<dbReference type="eggNOG" id="COG0456">
    <property type="taxonomic scope" value="Bacteria"/>
</dbReference>
<keyword evidence="4" id="KW-0645">Protease</keyword>
<dbReference type="InterPro" id="IPR043129">
    <property type="entry name" value="ATPase_NBD"/>
</dbReference>
<sequence length="461" mass="52786">MILLAIENSAPLASICLYKDTFLTHSVTLNRNVNIAEALIPILEALLEEAKIEKSQIEGVVFSQGPGSFTGCRVSAGIAQGIAQGLNIPIYGVNIFESTVSHIRDVEDKLVFLAFDARMDEVYLGGFYYSKNRVLYEVIDPLLVHKDDVIPYLEAIYDGLYLKYGHTVKSFNEKQSNEKKIEKTDKQSNLDIKNCYQEQPFIFAGNVKKFFPHHKYLSYRPRAFFIAHFVDEMYNSVGRYFPRNKMGIDRADGESASVPLPLYLRKKVAFTSLERKSGFGGNPKSSPPEIPEDLIDYIDLAKKFRNEGLNVELMDLEDVDRVYQLDRKVHATPWSRDSFSYAYYDNNYINLMLLKNGELIGTAVQLLYETESHLMTIGILEEFRNKGYAKLLIELMHLLARDKKIQNNLDDYQQILEVRVSNHSAINLYEKFGYEKIGVRKGYYDMPSGNKEDGLVYAKKI</sequence>
<dbReference type="PROSITE" id="PS51186">
    <property type="entry name" value="GNAT"/>
    <property type="match status" value="1"/>
</dbReference>
<dbReference type="GO" id="GO:0002949">
    <property type="term" value="P:tRNA threonylcarbamoyladenosine modification"/>
    <property type="evidence" value="ECO:0007669"/>
    <property type="project" value="InterPro"/>
</dbReference>
<dbReference type="RefSeq" id="WP_014111178.1">
    <property type="nucleotide sequence ID" value="NC_016043.1"/>
</dbReference>
<proteinExistence type="predicted"/>
<name>G4QAB1_TAYAM</name>
<dbReference type="STRING" id="1008459.TASI_0505"/>
<dbReference type="KEGG" id="tas:TASI_0505"/>
<evidence type="ECO:0000256" key="1">
    <source>
        <dbReference type="ARBA" id="ARBA00022679"/>
    </source>
</evidence>
<dbReference type="PANTHER" id="PTHR43420">
    <property type="entry name" value="ACETYLTRANSFERASE"/>
    <property type="match status" value="1"/>
</dbReference>
<feature type="domain" description="N-acetyltransferase" evidence="3">
    <location>
        <begin position="309"/>
        <end position="461"/>
    </location>
</feature>
<dbReference type="InterPro" id="IPR050680">
    <property type="entry name" value="YpeA/RimI_acetyltransf"/>
</dbReference>
<dbReference type="Gene3D" id="3.30.420.40">
    <property type="match status" value="2"/>
</dbReference>
<organism evidence="4 5">
    <name type="scientific">Taylorella asinigenitalis (strain MCE3)</name>
    <dbReference type="NCBI Taxonomy" id="1008459"/>
    <lineage>
        <taxon>Bacteria</taxon>
        <taxon>Pseudomonadati</taxon>
        <taxon>Pseudomonadota</taxon>
        <taxon>Betaproteobacteria</taxon>
        <taxon>Burkholderiales</taxon>
        <taxon>Alcaligenaceae</taxon>
        <taxon>Taylorella</taxon>
    </lineage>
</organism>
<dbReference type="Pfam" id="PF00583">
    <property type="entry name" value="Acetyltransf_1"/>
    <property type="match status" value="1"/>
</dbReference>
<dbReference type="InterPro" id="IPR016181">
    <property type="entry name" value="Acyl_CoA_acyltransferase"/>
</dbReference>
<dbReference type="GO" id="GO:0016747">
    <property type="term" value="F:acyltransferase activity, transferring groups other than amino-acyl groups"/>
    <property type="evidence" value="ECO:0007669"/>
    <property type="project" value="InterPro"/>
</dbReference>
<dbReference type="InterPro" id="IPR000905">
    <property type="entry name" value="Gcp-like_dom"/>
</dbReference>
<dbReference type="AlphaFoldDB" id="G4QAB1"/>